<dbReference type="Gene3D" id="1.20.1570.10">
    <property type="entry name" value="dip2346 domain like"/>
    <property type="match status" value="1"/>
</dbReference>
<dbReference type="RefSeq" id="WP_009525680.1">
    <property type="nucleotide sequence ID" value="NZ_JBQMYZ010000046.1"/>
</dbReference>
<evidence type="ECO:0000313" key="4">
    <source>
        <dbReference type="EMBL" id="EHL16680.1"/>
    </source>
</evidence>
<evidence type="ECO:0000259" key="1">
    <source>
        <dbReference type="Pfam" id="PF08903"/>
    </source>
</evidence>
<dbReference type="InterPro" id="IPR048496">
    <property type="entry name" value="DUF1846_N"/>
</dbReference>
<dbReference type="Proteomes" id="UP000003379">
    <property type="component" value="Unassembled WGS sequence"/>
</dbReference>
<dbReference type="Proteomes" id="UP000006437">
    <property type="component" value="Unassembled WGS sequence"/>
</dbReference>
<feature type="domain" description="DUF1846" evidence="2">
    <location>
        <begin position="339"/>
        <end position="499"/>
    </location>
</feature>
<dbReference type="PATRIC" id="fig|796937.3.peg.645"/>
<protein>
    <submittedName>
        <fullName evidence="4">Uncharacterized protein</fullName>
    </submittedName>
</protein>
<comment type="caution">
    <text evidence="4">The sequence shown here is derived from an EMBL/GenBank/DDBJ whole genome shotgun (WGS) entry which is preliminary data.</text>
</comment>
<dbReference type="AlphaFoldDB" id="G9XFF5"/>
<dbReference type="Pfam" id="PF08903">
    <property type="entry name" value="DUF1846"/>
    <property type="match status" value="1"/>
</dbReference>
<dbReference type="STRING" id="796937.HMPREF9630_01053"/>
<proteinExistence type="predicted"/>
<dbReference type="EMBL" id="AFZG01000074">
    <property type="protein sequence ID" value="EHL16680.1"/>
    <property type="molecule type" value="Genomic_DNA"/>
</dbReference>
<gene>
    <name evidence="4" type="ORF">HMPREF9628_00612</name>
    <name evidence="3" type="ORF">HMPREF9629_01450</name>
</gene>
<evidence type="ECO:0000259" key="2">
    <source>
        <dbReference type="Pfam" id="PF20921"/>
    </source>
</evidence>
<dbReference type="Gene3D" id="3.40.140.40">
    <property type="entry name" value="Domain of unknown function (DUF1846), C-terminal subdomain"/>
    <property type="match status" value="1"/>
</dbReference>
<organism evidence="4 5">
    <name type="scientific">Peptoanaerobacter stomatis</name>
    <dbReference type="NCBI Taxonomy" id="796937"/>
    <lineage>
        <taxon>Bacteria</taxon>
        <taxon>Bacillati</taxon>
        <taxon>Bacillota</taxon>
        <taxon>Clostridia</taxon>
        <taxon>Peptostreptococcales</taxon>
        <taxon>Filifactoraceae</taxon>
        <taxon>Peptoanaerobacter</taxon>
    </lineage>
</organism>
<feature type="domain" description="DUF1846" evidence="1">
    <location>
        <begin position="3"/>
        <end position="334"/>
    </location>
</feature>
<dbReference type="HOGENOM" id="CLU_046981_0_0_9"/>
<evidence type="ECO:0000313" key="3">
    <source>
        <dbReference type="EMBL" id="EHL16194.1"/>
    </source>
</evidence>
<dbReference type="Gene3D" id="3.10.630.10">
    <property type="entry name" value="dip2346 domain like"/>
    <property type="match status" value="1"/>
</dbReference>
<dbReference type="NCBIfam" id="NF010184">
    <property type="entry name" value="PRK13663.1"/>
    <property type="match status" value="1"/>
</dbReference>
<evidence type="ECO:0000313" key="6">
    <source>
        <dbReference type="Proteomes" id="UP000006437"/>
    </source>
</evidence>
<name>G9XFF5_9FIRM</name>
<accession>G9WZ49</accession>
<dbReference type="Pfam" id="PF20921">
    <property type="entry name" value="DUF1846_C"/>
    <property type="match status" value="1"/>
</dbReference>
<sequence>MKIGFDEEKYLEEQSKYILERVEKFEKLYLEFGGKLLHDTHAARVLPGYNENTKIKLLQQLKDDLEVIICVYSGHIENNKMIGDSNISYEMAVFRLIDDLRAYKLHVNSVVITRYEEKPLTDIFIRKLKRRNIKTFKHKATQGYPTNVDVVVSEDGYGKNPYIPTSKRIVVVTAPGPGSGKLGTCLSQLYHEFAQNKKAGYSKFETFPVWNMPLKHPLNVAYEAATADLKDINMIDSFHMDAYNQIAVNYNRDIESFPLLKKMLEKITGQDSIYKSPTDMGVNKVAFGITDDEIVKEASKQEVIRRYLIAKSDYVKGNCEIDVVERLQIMMESLGIKEEDRKVILPARQKAEKMKKEMKNDEVASAIAVELSDGMILTGKSTKFMDASAAVILNALKYYADISDDMLLLAPLVLEPIQKLKNKISISQAVALNVEEVLIALSICAATNTMAEKALSKIDMLKNCKAHSTTIMNSTDEQMFCRLGIEITTDAVFSNNNLYYV</sequence>
<dbReference type="EMBL" id="AFZE01000005">
    <property type="protein sequence ID" value="EHL16194.1"/>
    <property type="molecule type" value="Genomic_DNA"/>
</dbReference>
<reference evidence="3 6" key="1">
    <citation type="submission" date="2011-08" db="EMBL/GenBank/DDBJ databases">
        <title>The Genome Sequence of Eubacteriaceae bacterium ACC19a.</title>
        <authorList>
            <consortium name="The Broad Institute Genome Sequencing Platform"/>
            <person name="Earl A."/>
            <person name="Ward D."/>
            <person name="Feldgarden M."/>
            <person name="Gevers D."/>
            <person name="Sizova M."/>
            <person name="Hazen A."/>
            <person name="Epstein S."/>
            <person name="Young S.K."/>
            <person name="Zeng Q."/>
            <person name="Gargeya S."/>
            <person name="Fitzgerald M."/>
            <person name="Haas B."/>
            <person name="Abouelleil A."/>
            <person name="Alvarado L."/>
            <person name="Arachchi H.M."/>
            <person name="Berlin A."/>
            <person name="Brown A."/>
            <person name="Chapman S.B."/>
            <person name="Chen Z."/>
            <person name="Dunbar C."/>
            <person name="Freedman E."/>
            <person name="Gearin G."/>
            <person name="Gellesch M."/>
            <person name="Goldberg J."/>
            <person name="Griggs A."/>
            <person name="Gujja S."/>
            <person name="Heiman D."/>
            <person name="Howarth C."/>
            <person name="Larson L."/>
            <person name="Lui A."/>
            <person name="MacDonald P.J.P."/>
            <person name="Montmayeur A."/>
            <person name="Murphy C."/>
            <person name="Neiman D."/>
            <person name="Pearson M."/>
            <person name="Priest M."/>
            <person name="Roberts A."/>
            <person name="Saif S."/>
            <person name="Shea T."/>
            <person name="Shenoy N."/>
            <person name="Sisk P."/>
            <person name="Stolte C."/>
            <person name="Sykes S."/>
            <person name="Wortman J."/>
            <person name="Nusbaum C."/>
            <person name="Birren B."/>
        </authorList>
    </citation>
    <scope>NUCLEOTIDE SEQUENCE [LARGE SCALE GENOMIC DNA]</scope>
    <source>
        <strain evidence="3 6">ACC19a</strain>
    </source>
</reference>
<reference evidence="4 5" key="2">
    <citation type="submission" date="2011-08" db="EMBL/GenBank/DDBJ databases">
        <title>The Genome Sequence of Eubacteriaceae bacterium CM5.</title>
        <authorList>
            <consortium name="The Broad Institute Genome Sequencing Platform"/>
            <person name="Earl A."/>
            <person name="Ward D."/>
            <person name="Feldgarden M."/>
            <person name="Gevers D."/>
            <person name="Sizova M."/>
            <person name="Hazen A."/>
            <person name="Epstein S."/>
            <person name="Young S.K."/>
            <person name="Zeng Q."/>
            <person name="Gargeya S."/>
            <person name="Fitzgerald M."/>
            <person name="Haas B."/>
            <person name="Abouelleil A."/>
            <person name="Alvarado L."/>
            <person name="Arachchi H.M."/>
            <person name="Berlin A."/>
            <person name="Brown A."/>
            <person name="Chapman S.B."/>
            <person name="Chen Z."/>
            <person name="Dunbar C."/>
            <person name="Freedman E."/>
            <person name="Gearin G."/>
            <person name="Gellesch M."/>
            <person name="Goldberg J."/>
            <person name="Griggs A."/>
            <person name="Gujja S."/>
            <person name="Heiman D."/>
            <person name="Howarth C."/>
            <person name="Larson L."/>
            <person name="Lui A."/>
            <person name="MacDonald P.J.P."/>
            <person name="Montmayeur A."/>
            <person name="Murphy C."/>
            <person name="Neiman D."/>
            <person name="Pearson M."/>
            <person name="Priest M."/>
            <person name="Roberts A."/>
            <person name="Saif S."/>
            <person name="Shea T."/>
            <person name="Shenoy N."/>
            <person name="Sisk P."/>
            <person name="Stolte C."/>
            <person name="Sykes S."/>
            <person name="Wortman J."/>
            <person name="Nusbaum C."/>
            <person name="Birren B."/>
        </authorList>
    </citation>
    <scope>NUCLEOTIDE SEQUENCE [LARGE SCALE GENOMIC DNA]</scope>
    <source>
        <strain evidence="4 5">CM5</strain>
    </source>
</reference>
<dbReference type="InterPro" id="IPR048441">
    <property type="entry name" value="DUF1846_C"/>
</dbReference>
<accession>G9XFF5</accession>
<evidence type="ECO:0000313" key="5">
    <source>
        <dbReference type="Proteomes" id="UP000003379"/>
    </source>
</evidence>